<keyword evidence="1" id="KW-1133">Transmembrane helix</keyword>
<gene>
    <name evidence="2" type="ORF">OA50_01433</name>
</gene>
<organism evidence="2 3">
    <name type="scientific">Mameliella alba</name>
    <dbReference type="NCBI Taxonomy" id="561184"/>
    <lineage>
        <taxon>Bacteria</taxon>
        <taxon>Pseudomonadati</taxon>
        <taxon>Pseudomonadota</taxon>
        <taxon>Alphaproteobacteria</taxon>
        <taxon>Rhodobacterales</taxon>
        <taxon>Roseobacteraceae</taxon>
        <taxon>Mameliella</taxon>
    </lineage>
</organism>
<feature type="transmembrane region" description="Helical" evidence="1">
    <location>
        <begin position="12"/>
        <end position="37"/>
    </location>
</feature>
<proteinExistence type="predicted"/>
<sequence>MRLLPFKAVWGNVVAVTGVIGTIVTMISIGQTFGWFVPGDPAPTAGLARVEPQELTWLTGRWCGSSRVTQGNVIVFAPESEEVFGRRFAAMDFGQGQSIPETDEFYPAARIYGNGTQSVIIDFRDGRYENWYVTQGPVLTIVDRVEELMFTRQYRPC</sequence>
<dbReference type="Proteomes" id="UP000030960">
    <property type="component" value="Unassembled WGS sequence"/>
</dbReference>
<dbReference type="AlphaFoldDB" id="A0A0B3S1J8"/>
<evidence type="ECO:0000313" key="2">
    <source>
        <dbReference type="EMBL" id="KHQ54202.1"/>
    </source>
</evidence>
<keyword evidence="1" id="KW-0812">Transmembrane</keyword>
<comment type="caution">
    <text evidence="2">The sequence shown here is derived from an EMBL/GenBank/DDBJ whole genome shotgun (WGS) entry which is preliminary data.</text>
</comment>
<evidence type="ECO:0000313" key="3">
    <source>
        <dbReference type="Proteomes" id="UP000030960"/>
    </source>
</evidence>
<name>A0A0B3S1J8_9RHOB</name>
<keyword evidence="1" id="KW-0472">Membrane</keyword>
<dbReference type="RefSeq" id="WP_043139066.1">
    <property type="nucleotide sequence ID" value="NZ_JSUQ01000004.1"/>
</dbReference>
<protein>
    <submittedName>
        <fullName evidence="2">Uncharacterized protein</fullName>
    </submittedName>
</protein>
<reference evidence="2 3" key="1">
    <citation type="submission" date="2014-10" db="EMBL/GenBank/DDBJ databases">
        <title>Genome sequence of Ponticoccus sp. strain UMTAT08 isolated from clonal culture of toxic dinoflagellate Alexandrium tamiyavanichii.</title>
        <authorList>
            <person name="Gan H.Y."/>
            <person name="Muhd D.-D."/>
            <person name="Mohd Noor M.E."/>
            <person name="Yeong Y.S."/>
            <person name="Usup G."/>
        </authorList>
    </citation>
    <scope>NUCLEOTIDE SEQUENCE [LARGE SCALE GENOMIC DNA]</scope>
    <source>
        <strain evidence="2 3">UMTAT08</strain>
    </source>
</reference>
<dbReference type="EMBL" id="JSUQ01000004">
    <property type="protein sequence ID" value="KHQ54202.1"/>
    <property type="molecule type" value="Genomic_DNA"/>
</dbReference>
<accession>A0A0B3S1J8</accession>
<keyword evidence="3" id="KW-1185">Reference proteome</keyword>
<evidence type="ECO:0000256" key="1">
    <source>
        <dbReference type="SAM" id="Phobius"/>
    </source>
</evidence>